<organism evidence="9 10">
    <name type="scientific">Candidatus Gottesmanbacteria bacterium GW2011_GWA2_43_14</name>
    <dbReference type="NCBI Taxonomy" id="1618443"/>
    <lineage>
        <taxon>Bacteria</taxon>
        <taxon>Candidatus Gottesmaniibacteriota</taxon>
    </lineage>
</organism>
<evidence type="ECO:0000256" key="6">
    <source>
        <dbReference type="ARBA" id="ARBA00023163"/>
    </source>
</evidence>
<feature type="domain" description="ATP-cone" evidence="8">
    <location>
        <begin position="49"/>
        <end position="139"/>
    </location>
</feature>
<keyword evidence="2 7" id="KW-0547">Nucleotide-binding</keyword>
<name>A0A0G1GGD3_9BACT</name>
<reference evidence="9 10" key="1">
    <citation type="journal article" date="2015" name="Nature">
        <title>rRNA introns, odd ribosomes, and small enigmatic genomes across a large radiation of phyla.</title>
        <authorList>
            <person name="Brown C.T."/>
            <person name="Hug L.A."/>
            <person name="Thomas B.C."/>
            <person name="Sharon I."/>
            <person name="Castelle C.J."/>
            <person name="Singh A."/>
            <person name="Wilkins M.J."/>
            <person name="Williams K.H."/>
            <person name="Banfield J.F."/>
        </authorList>
    </citation>
    <scope>NUCLEOTIDE SEQUENCE [LARGE SCALE GENOMIC DNA]</scope>
</reference>
<evidence type="ECO:0000256" key="3">
    <source>
        <dbReference type="ARBA" id="ARBA00022840"/>
    </source>
</evidence>
<dbReference type="PROSITE" id="PS51161">
    <property type="entry name" value="ATP_CONE"/>
    <property type="match status" value="1"/>
</dbReference>
<gene>
    <name evidence="7" type="primary">nrdR</name>
    <name evidence="9" type="ORF">UV73_C0004G0005</name>
</gene>
<evidence type="ECO:0000259" key="8">
    <source>
        <dbReference type="PROSITE" id="PS51161"/>
    </source>
</evidence>
<dbReference type="STRING" id="1618443.UV73_C0004G0005"/>
<keyword evidence="5 7" id="KW-0238">DNA-binding</keyword>
<dbReference type="InterPro" id="IPR055173">
    <property type="entry name" value="NrdR-like_N"/>
</dbReference>
<evidence type="ECO:0000256" key="7">
    <source>
        <dbReference type="HAMAP-Rule" id="MF_00440"/>
    </source>
</evidence>
<dbReference type="NCBIfam" id="TIGR00244">
    <property type="entry name" value="transcriptional regulator NrdR"/>
    <property type="match status" value="1"/>
</dbReference>
<evidence type="ECO:0000313" key="10">
    <source>
        <dbReference type="Proteomes" id="UP000034894"/>
    </source>
</evidence>
<comment type="caution">
    <text evidence="9">The sequence shown here is derived from an EMBL/GenBank/DDBJ whole genome shotgun (WGS) entry which is preliminary data.</text>
</comment>
<keyword evidence="6 7" id="KW-0804">Transcription</keyword>
<dbReference type="PANTHER" id="PTHR30455">
    <property type="entry name" value="TRANSCRIPTIONAL REPRESSOR NRDR"/>
    <property type="match status" value="1"/>
</dbReference>
<accession>A0A0G1GGD3</accession>
<dbReference type="GO" id="GO:0005524">
    <property type="term" value="F:ATP binding"/>
    <property type="evidence" value="ECO:0007669"/>
    <property type="project" value="UniProtKB-UniRule"/>
</dbReference>
<dbReference type="InterPro" id="IPR005144">
    <property type="entry name" value="ATP-cone_dom"/>
</dbReference>
<evidence type="ECO:0000256" key="4">
    <source>
        <dbReference type="ARBA" id="ARBA00023015"/>
    </source>
</evidence>
<comment type="cofactor">
    <cofactor evidence="7">
        <name>Zn(2+)</name>
        <dbReference type="ChEBI" id="CHEBI:29105"/>
    </cofactor>
    <text evidence="7">Binds 1 zinc ion.</text>
</comment>
<dbReference type="GO" id="GO:0003677">
    <property type="term" value="F:DNA binding"/>
    <property type="evidence" value="ECO:0007669"/>
    <property type="project" value="UniProtKB-KW"/>
</dbReference>
<comment type="function">
    <text evidence="7">Negatively regulates transcription of bacterial ribonucleotide reductase nrd genes and operons by binding to NrdR-boxes.</text>
</comment>
<evidence type="ECO:0000313" key="9">
    <source>
        <dbReference type="EMBL" id="KKS97863.1"/>
    </source>
</evidence>
<dbReference type="Proteomes" id="UP000034894">
    <property type="component" value="Unassembled WGS sequence"/>
</dbReference>
<feature type="zinc finger region" evidence="7">
    <location>
        <begin position="3"/>
        <end position="34"/>
    </location>
</feature>
<dbReference type="HAMAP" id="MF_00440">
    <property type="entry name" value="NrdR"/>
    <property type="match status" value="1"/>
</dbReference>
<sequence length="148" mass="17478">MKCPFCNNSDTEVVETRDNEDLQTIRRRRECPKCNKRFTTYERIERVPLIVMKKDGRKEQFDRDKLKKGILKSCEKTMAGITEIDAIVGEVEKELRNMDTVEVDSKKIGQLVAQKLKKIDKIAYIRFASVFRRFVDVEDFEKELQKLL</sequence>
<dbReference type="PANTHER" id="PTHR30455:SF2">
    <property type="entry name" value="TRANSCRIPTIONAL REPRESSOR NRDR"/>
    <property type="match status" value="1"/>
</dbReference>
<keyword evidence="1 7" id="KW-0678">Repressor</keyword>
<dbReference type="EMBL" id="LCFP01000004">
    <property type="protein sequence ID" value="KKS97863.1"/>
    <property type="molecule type" value="Genomic_DNA"/>
</dbReference>
<keyword evidence="7" id="KW-0863">Zinc-finger</keyword>
<dbReference type="AlphaFoldDB" id="A0A0G1GGD3"/>
<comment type="similarity">
    <text evidence="7">Belongs to the NrdR family.</text>
</comment>
<dbReference type="InterPro" id="IPR003796">
    <property type="entry name" value="RNR_NrdR-like"/>
</dbReference>
<keyword evidence="4 7" id="KW-0805">Transcription regulation</keyword>
<dbReference type="Pfam" id="PF22811">
    <property type="entry name" value="Zn_ribbon_NrdR"/>
    <property type="match status" value="1"/>
</dbReference>
<keyword evidence="7" id="KW-0479">Metal-binding</keyword>
<dbReference type="PATRIC" id="fig|1618443.3.peg.659"/>
<proteinExistence type="inferred from homology"/>
<dbReference type="GO" id="GO:0045892">
    <property type="term" value="P:negative regulation of DNA-templated transcription"/>
    <property type="evidence" value="ECO:0007669"/>
    <property type="project" value="UniProtKB-UniRule"/>
</dbReference>
<dbReference type="Pfam" id="PF03477">
    <property type="entry name" value="ATP-cone"/>
    <property type="match status" value="1"/>
</dbReference>
<evidence type="ECO:0000256" key="2">
    <source>
        <dbReference type="ARBA" id="ARBA00022741"/>
    </source>
</evidence>
<evidence type="ECO:0000256" key="5">
    <source>
        <dbReference type="ARBA" id="ARBA00023125"/>
    </source>
</evidence>
<keyword evidence="3 7" id="KW-0067">ATP-binding</keyword>
<keyword evidence="7" id="KW-0862">Zinc</keyword>
<dbReference type="GO" id="GO:0008270">
    <property type="term" value="F:zinc ion binding"/>
    <property type="evidence" value="ECO:0007669"/>
    <property type="project" value="UniProtKB-UniRule"/>
</dbReference>
<evidence type="ECO:0000256" key="1">
    <source>
        <dbReference type="ARBA" id="ARBA00022491"/>
    </source>
</evidence>
<protein>
    <recommendedName>
        <fullName evidence="7">Transcriptional repressor NrdR</fullName>
    </recommendedName>
</protein>